<dbReference type="GO" id="GO:0048268">
    <property type="term" value="P:clathrin coat assembly"/>
    <property type="evidence" value="ECO:0007669"/>
    <property type="project" value="TreeGrafter"/>
</dbReference>
<comment type="subcellular location">
    <subcellularLocation>
        <location evidence="1">Membrane</location>
        <location evidence="1">Clathrin-coated pit</location>
        <topology evidence="1">Peripheral membrane protein</topology>
        <orientation evidence="1">Cytoplasmic side</orientation>
    </subcellularLocation>
</comment>
<reference evidence="9" key="1">
    <citation type="submission" date="2012-09" db="EMBL/GenBank/DDBJ databases">
        <authorList>
            <person name="Martin A.A."/>
        </authorList>
    </citation>
    <scope>NUCLEOTIDE SEQUENCE</scope>
</reference>
<dbReference type="AlphaFoldDB" id="A0A158P7B3"/>
<dbReference type="Gene3D" id="2.60.40.1170">
    <property type="entry name" value="Mu homology domain, subdomain B"/>
    <property type="match status" value="2"/>
</dbReference>
<keyword evidence="9" id="KW-1185">Reference proteome</keyword>
<feature type="region of interest" description="Disordered" evidence="6">
    <location>
        <begin position="297"/>
        <end position="336"/>
    </location>
</feature>
<dbReference type="GO" id="GO:0030136">
    <property type="term" value="C:clathrin-coated vesicle"/>
    <property type="evidence" value="ECO:0007669"/>
    <property type="project" value="TreeGrafter"/>
</dbReference>
<dbReference type="PANTHER" id="PTHR23065:SF15">
    <property type="entry name" value="AT02057P"/>
    <property type="match status" value="1"/>
</dbReference>
<keyword evidence="2" id="KW-0254">Endocytosis</keyword>
<dbReference type="InterPro" id="IPR054713">
    <property type="entry name" value="GMIP/FCHO2-like_FCH"/>
</dbReference>
<evidence type="ECO:0000256" key="6">
    <source>
        <dbReference type="SAM" id="MobiDB-lite"/>
    </source>
</evidence>
<protein>
    <submittedName>
        <fullName evidence="10">F-BAR domain-containing protein</fullName>
    </submittedName>
</protein>
<evidence type="ECO:0000313" key="9">
    <source>
        <dbReference type="Proteomes" id="UP000035642"/>
    </source>
</evidence>
<name>A0A158P7B3_ANGCA</name>
<feature type="compositionally biased region" description="Basic and acidic residues" evidence="6">
    <location>
        <begin position="435"/>
        <end position="447"/>
    </location>
</feature>
<evidence type="ECO:0000259" key="8">
    <source>
        <dbReference type="PROSITE" id="PS51741"/>
    </source>
</evidence>
<dbReference type="Gene3D" id="1.20.1270.60">
    <property type="entry name" value="Arfaptin homology (AH) domain/BAR domain"/>
    <property type="match status" value="1"/>
</dbReference>
<evidence type="ECO:0000256" key="4">
    <source>
        <dbReference type="ARBA" id="ARBA00023176"/>
    </source>
</evidence>
<keyword evidence="4" id="KW-0168">Coated pit</keyword>
<feature type="compositionally biased region" description="Low complexity" evidence="6">
    <location>
        <begin position="307"/>
        <end position="329"/>
    </location>
</feature>
<dbReference type="PROSITE" id="PS51741">
    <property type="entry name" value="F_BAR"/>
    <property type="match status" value="1"/>
</dbReference>
<proteinExistence type="predicted"/>
<evidence type="ECO:0000256" key="5">
    <source>
        <dbReference type="PROSITE-ProRule" id="PRU01077"/>
    </source>
</evidence>
<evidence type="ECO:0000259" key="7">
    <source>
        <dbReference type="PROSITE" id="PS51072"/>
    </source>
</evidence>
<organism evidence="9 10">
    <name type="scientific">Angiostrongylus cantonensis</name>
    <name type="common">Rat lungworm</name>
    <dbReference type="NCBI Taxonomy" id="6313"/>
    <lineage>
        <taxon>Eukaryota</taxon>
        <taxon>Metazoa</taxon>
        <taxon>Ecdysozoa</taxon>
        <taxon>Nematoda</taxon>
        <taxon>Chromadorea</taxon>
        <taxon>Rhabditida</taxon>
        <taxon>Rhabditina</taxon>
        <taxon>Rhabditomorpha</taxon>
        <taxon>Strongyloidea</taxon>
        <taxon>Metastrongylidae</taxon>
        <taxon>Angiostrongylus</taxon>
    </lineage>
</organism>
<dbReference type="Pfam" id="PF10291">
    <property type="entry name" value="muHD"/>
    <property type="match status" value="1"/>
</dbReference>
<dbReference type="PROSITE" id="PS51072">
    <property type="entry name" value="MHD"/>
    <property type="match status" value="1"/>
</dbReference>
<evidence type="ECO:0000256" key="2">
    <source>
        <dbReference type="ARBA" id="ARBA00022583"/>
    </source>
</evidence>
<dbReference type="Pfam" id="PF22699">
    <property type="entry name" value="GMIP-like_FCH"/>
    <property type="match status" value="1"/>
</dbReference>
<dbReference type="InterPro" id="IPR028565">
    <property type="entry name" value="MHD"/>
</dbReference>
<dbReference type="Proteomes" id="UP000035642">
    <property type="component" value="Unassembled WGS sequence"/>
</dbReference>
<evidence type="ECO:0000313" key="10">
    <source>
        <dbReference type="WBParaSite" id="ACAC_0000220501-mRNA-1"/>
    </source>
</evidence>
<dbReference type="InterPro" id="IPR031160">
    <property type="entry name" value="F_BAR_dom"/>
</dbReference>
<feature type="compositionally biased region" description="Basic and acidic residues" evidence="6">
    <location>
        <begin position="387"/>
        <end position="398"/>
    </location>
</feature>
<dbReference type="PANTHER" id="PTHR23065">
    <property type="entry name" value="PROLINE-SERINE-THREONINE PHOSPHATASE INTERACTING PROTEIN 1"/>
    <property type="match status" value="1"/>
</dbReference>
<keyword evidence="4" id="KW-0472">Membrane</keyword>
<dbReference type="WBParaSite" id="ACAC_0000220501-mRNA-1">
    <property type="protein sequence ID" value="ACAC_0000220501-mRNA-1"/>
    <property type="gene ID" value="ACAC_0000220501"/>
</dbReference>
<keyword evidence="3 5" id="KW-0175">Coiled coil</keyword>
<dbReference type="GO" id="GO:0072583">
    <property type="term" value="P:clathrin-dependent endocytosis"/>
    <property type="evidence" value="ECO:0007669"/>
    <property type="project" value="TreeGrafter"/>
</dbReference>
<dbReference type="InterPro" id="IPR018808">
    <property type="entry name" value="Muniscin_C"/>
</dbReference>
<dbReference type="GO" id="GO:0005886">
    <property type="term" value="C:plasma membrane"/>
    <property type="evidence" value="ECO:0007669"/>
    <property type="project" value="TreeGrafter"/>
</dbReference>
<dbReference type="SUPFAM" id="SSF103657">
    <property type="entry name" value="BAR/IMD domain-like"/>
    <property type="match status" value="1"/>
</dbReference>
<feature type="domain" description="MHD" evidence="7">
    <location>
        <begin position="586"/>
        <end position="855"/>
    </location>
</feature>
<accession>A0A158P7B3</accession>
<evidence type="ECO:0000256" key="3">
    <source>
        <dbReference type="ARBA" id="ARBA00023054"/>
    </source>
</evidence>
<dbReference type="InterPro" id="IPR027267">
    <property type="entry name" value="AH/BAR_dom_sf"/>
</dbReference>
<dbReference type="GO" id="GO:0005905">
    <property type="term" value="C:clathrin-coated pit"/>
    <property type="evidence" value="ECO:0007669"/>
    <property type="project" value="UniProtKB-SubCell"/>
</dbReference>
<dbReference type="STRING" id="6313.A0A158P7B3"/>
<sequence length="860" mass="95472">MKHGEESVNEIGHFIKERLAMEEEYGKMFAKSINRVSLFVSNNSALESGWSLTKGTLELLSEIHVMMDLAKEVAKYKESLTRARKDAKQQDIIDAVNLMQTTTTCLQKSKETYFSRCAELEKLKKDPNINPKELSKVESKMLKSREEYRSYVEKYESVRLNFEEKMERACKMFQSHDRSHFAALQQFLIIYAVHQQEATIAAQQVSGQFRESLQMLNVDEMMARFVHEKGTGSERPQAAVFEEPTEIYAILDEDVHRLQIASMPSSSNGSEIISLNPTIPTADGLLSLEPLNACTENREAQPSPTASHSSDSTTGGLSTTTPHSFSSSVGGTGTSSRQKLALFLPKRKKTLSQSSANEEHEVAGGLFKFRQNRRSKKSMSDINTTGEKSDVISADDVHSTTSSTKSDDKRTNGSVNLLDLPLAPPPPASVDDEGYTIREKENDKEDTNWSSCSSSDEDENTLQRSKIRSLTIRPVDSTLPLNASVDELRDAIGHIKSEFGRSNVPLNFSASMGPATGIARARPRSNTPTYNSAFGVSSVLQKDSSGSVEWGSSFAVNSNDASMGESSFNISQSTANLMQATISEDRVPVAMAINEYSHVWFKSANVNERVTRTFGTVLISFPASSLPLLTDMHSDIEPLRFTLIDADMVKSILPNKQLLLPSSVRSQHDTNYCYQLDRLGLANWLLTQQKEKPAATFFNAEVVRYELCDDERVTQPPLLMTTYWKCEEDHTDVRIDYHLNTECSITAPLLNLTFTTKLSGNVNNVTSDPPAIWSAENSSLTWIVTELSRYGDCAGSLKARAHLASDGPSNAAHAHVQFQCSDTTISGVNVALMSSDTYHISMVRRKVMAGKYFCEPEIRK</sequence>
<reference evidence="10" key="2">
    <citation type="submission" date="2016-04" db="UniProtKB">
        <authorList>
            <consortium name="WormBaseParasite"/>
        </authorList>
    </citation>
    <scope>IDENTIFICATION</scope>
</reference>
<evidence type="ECO:0000256" key="1">
    <source>
        <dbReference type="ARBA" id="ARBA00004283"/>
    </source>
</evidence>
<feature type="domain" description="F-BAR" evidence="8">
    <location>
        <begin position="1"/>
        <end position="221"/>
    </location>
</feature>
<feature type="region of interest" description="Disordered" evidence="6">
    <location>
        <begin position="373"/>
        <end position="462"/>
    </location>
</feature>